<dbReference type="AlphaFoldDB" id="A0AAV1DDW8"/>
<name>A0AAV1DDW8_OLDCO</name>
<keyword evidence="3" id="KW-1185">Reference proteome</keyword>
<keyword evidence="1" id="KW-0175">Coiled coil</keyword>
<proteinExistence type="predicted"/>
<reference evidence="2" key="1">
    <citation type="submission" date="2023-03" db="EMBL/GenBank/DDBJ databases">
        <authorList>
            <person name="Julca I."/>
        </authorList>
    </citation>
    <scope>NUCLEOTIDE SEQUENCE</scope>
</reference>
<dbReference type="Proteomes" id="UP001161247">
    <property type="component" value="Chromosome 5"/>
</dbReference>
<dbReference type="EMBL" id="OX459122">
    <property type="protein sequence ID" value="CAI9105980.1"/>
    <property type="molecule type" value="Genomic_DNA"/>
</dbReference>
<evidence type="ECO:0000256" key="1">
    <source>
        <dbReference type="SAM" id="Coils"/>
    </source>
</evidence>
<sequence length="143" mass="16082">MLVEILEESIKNFGDLSKLIEIVVVLQLKEKKRKDIVISGNCVLRKSRKCQKDDVDQVLYFLSQEYYEGLAEQASQAEADAQSLKKNLAKLEAERDGKLLLMNLIGAANEANYHAQRLSLSLSNCTTVLPVAERRTTLNNSNQ</sequence>
<gene>
    <name evidence="2" type="ORF">OLC1_LOCUS14569</name>
</gene>
<evidence type="ECO:0000313" key="3">
    <source>
        <dbReference type="Proteomes" id="UP001161247"/>
    </source>
</evidence>
<accession>A0AAV1DDW8</accession>
<feature type="coiled-coil region" evidence="1">
    <location>
        <begin position="67"/>
        <end position="101"/>
    </location>
</feature>
<protein>
    <submittedName>
        <fullName evidence="2">OLC1v1005028C1</fullName>
    </submittedName>
</protein>
<evidence type="ECO:0000313" key="2">
    <source>
        <dbReference type="EMBL" id="CAI9105980.1"/>
    </source>
</evidence>
<organism evidence="2 3">
    <name type="scientific">Oldenlandia corymbosa var. corymbosa</name>
    <dbReference type="NCBI Taxonomy" id="529605"/>
    <lineage>
        <taxon>Eukaryota</taxon>
        <taxon>Viridiplantae</taxon>
        <taxon>Streptophyta</taxon>
        <taxon>Embryophyta</taxon>
        <taxon>Tracheophyta</taxon>
        <taxon>Spermatophyta</taxon>
        <taxon>Magnoliopsida</taxon>
        <taxon>eudicotyledons</taxon>
        <taxon>Gunneridae</taxon>
        <taxon>Pentapetalae</taxon>
        <taxon>asterids</taxon>
        <taxon>lamiids</taxon>
        <taxon>Gentianales</taxon>
        <taxon>Rubiaceae</taxon>
        <taxon>Rubioideae</taxon>
        <taxon>Spermacoceae</taxon>
        <taxon>Hedyotis-Oldenlandia complex</taxon>
        <taxon>Oldenlandia</taxon>
    </lineage>
</organism>